<evidence type="ECO:0000259" key="3">
    <source>
        <dbReference type="PROSITE" id="PS51737"/>
    </source>
</evidence>
<dbReference type="InterPro" id="IPR038109">
    <property type="entry name" value="DNA_bind_recomb_sf"/>
</dbReference>
<evidence type="ECO:0000313" key="4">
    <source>
        <dbReference type="EMBL" id="TCL60543.1"/>
    </source>
</evidence>
<dbReference type="PROSITE" id="PS51737">
    <property type="entry name" value="RECOMBINASE_DNA_BIND"/>
    <property type="match status" value="1"/>
</dbReference>
<dbReference type="InterPro" id="IPR011109">
    <property type="entry name" value="DNA_bind_recombinase_dom"/>
</dbReference>
<gene>
    <name evidence="4" type="ORF">EDD76_102241</name>
</gene>
<feature type="domain" description="Recombinase" evidence="3">
    <location>
        <begin position="206"/>
        <end position="332"/>
    </location>
</feature>
<dbReference type="RefSeq" id="WP_031389056.1">
    <property type="nucleotide sequence ID" value="NZ_JPNB01000001.1"/>
</dbReference>
<dbReference type="GO" id="GO:0000150">
    <property type="term" value="F:DNA strand exchange activity"/>
    <property type="evidence" value="ECO:0007669"/>
    <property type="project" value="InterPro"/>
</dbReference>
<protein>
    <submittedName>
        <fullName evidence="4">DNA invertase Pin-like site-specific DNA recombinase</fullName>
    </submittedName>
</protein>
<dbReference type="Gene3D" id="3.40.50.1390">
    <property type="entry name" value="Resolvase, N-terminal catalytic domain"/>
    <property type="match status" value="1"/>
</dbReference>
<sequence>MIENEKELGNTKDPKSKIRERYKGVDSDALDVIPAIPKEDFYHTTSAKRVAVYARVSTDDPRQTSSYELQKNHYMDMVSKREDWNLVGIYADEGISGTSLQHRTAFIKMIDDCRARKIDLVVTKSVSRFARNVLDCIGYVRQLAAMQPPIGVFFETENIYTLNPNSEMSLSFISTLAQEESHTKSEIMNASIEMRFKRGIFLTPSLLGYDKDEDGNLIINEEEAKVVRLIFFMYLYGYTCKQIAETLTELGCRTKKGNTSWAVGSILQILQNERHCGDVLSRKTWTPNYLDHKSKKNRQDRNQYLMKNHHESIISRDDFIAVQRLINNAKYGNQKFLPELHVISNGPLRGFVSINPRWAGFKPDDYRDASYSAYDGGIVKFPTAPVEFKAQSGDFDLRGYEIARAQFFDTSNKITVTFSRDTLILATEAIRKIGKDMRIEMLIHPDKLLFAVRSCGTENRNGVQACRLHNDTIVPIPIRGAACLPTLYELLNWKEECKYRVIGVHHQKESENILIFNLQETEILIPNNMLNTGNSETDSNGSLYNGMNPFTRGVKKNILAYPPNWMNGFGKDFYTHAQAKELAEFYGNTTWSASMESKPYKSPDINVTDISIVGQEIHQIINDIKETINE</sequence>
<dbReference type="PANTHER" id="PTHR30461:SF23">
    <property type="entry name" value="DNA RECOMBINASE-RELATED"/>
    <property type="match status" value="1"/>
</dbReference>
<dbReference type="PROSITE" id="PS51736">
    <property type="entry name" value="RECOMBINASES_3"/>
    <property type="match status" value="1"/>
</dbReference>
<accession>A0A4R1R4X5</accession>
<dbReference type="SUPFAM" id="SSF53041">
    <property type="entry name" value="Resolvase-like"/>
    <property type="match status" value="1"/>
</dbReference>
<dbReference type="InterPro" id="IPR036162">
    <property type="entry name" value="Resolvase-like_N_sf"/>
</dbReference>
<dbReference type="STRING" id="1469948.GCA_000732725_00276"/>
<dbReference type="InterPro" id="IPR006119">
    <property type="entry name" value="Resolv_N"/>
</dbReference>
<reference evidence="4 5" key="1">
    <citation type="submission" date="2019-03" db="EMBL/GenBank/DDBJ databases">
        <title>Genomic Encyclopedia of Type Strains, Phase IV (KMG-IV): sequencing the most valuable type-strain genomes for metagenomic binning, comparative biology and taxonomic classification.</title>
        <authorList>
            <person name="Goeker M."/>
        </authorList>
    </citation>
    <scope>NUCLEOTIDE SEQUENCE [LARGE SCALE GENOMIC DNA]</scope>
    <source>
        <strain evidence="4 5">DSM 100556</strain>
    </source>
</reference>
<feature type="domain" description="Resolvase/invertase-type recombinase catalytic" evidence="2">
    <location>
        <begin position="49"/>
        <end position="199"/>
    </location>
</feature>
<evidence type="ECO:0000256" key="1">
    <source>
        <dbReference type="SAM" id="MobiDB-lite"/>
    </source>
</evidence>
<dbReference type="CDD" id="cd00338">
    <property type="entry name" value="Ser_Recombinase"/>
    <property type="match status" value="1"/>
</dbReference>
<evidence type="ECO:0000313" key="5">
    <source>
        <dbReference type="Proteomes" id="UP000295718"/>
    </source>
</evidence>
<dbReference type="Proteomes" id="UP000295718">
    <property type="component" value="Unassembled WGS sequence"/>
</dbReference>
<feature type="region of interest" description="Disordered" evidence="1">
    <location>
        <begin position="1"/>
        <end position="20"/>
    </location>
</feature>
<dbReference type="AlphaFoldDB" id="A0A4R1R4X5"/>
<evidence type="ECO:0000259" key="2">
    <source>
        <dbReference type="PROSITE" id="PS51736"/>
    </source>
</evidence>
<dbReference type="Gene3D" id="3.90.1750.20">
    <property type="entry name" value="Putative Large Serine Recombinase, Chain B, Domain 2"/>
    <property type="match status" value="1"/>
</dbReference>
<organism evidence="4 5">
    <name type="scientific">Kineothrix alysoides</name>
    <dbReference type="NCBI Taxonomy" id="1469948"/>
    <lineage>
        <taxon>Bacteria</taxon>
        <taxon>Bacillati</taxon>
        <taxon>Bacillota</taxon>
        <taxon>Clostridia</taxon>
        <taxon>Lachnospirales</taxon>
        <taxon>Lachnospiraceae</taxon>
        <taxon>Kineothrix</taxon>
    </lineage>
</organism>
<dbReference type="Pfam" id="PF07508">
    <property type="entry name" value="Recombinase"/>
    <property type="match status" value="1"/>
</dbReference>
<dbReference type="SMART" id="SM00857">
    <property type="entry name" value="Resolvase"/>
    <property type="match status" value="1"/>
</dbReference>
<dbReference type="InterPro" id="IPR050639">
    <property type="entry name" value="SSR_resolvase"/>
</dbReference>
<comment type="caution">
    <text evidence="4">The sequence shown here is derived from an EMBL/GenBank/DDBJ whole genome shotgun (WGS) entry which is preliminary data.</text>
</comment>
<proteinExistence type="predicted"/>
<dbReference type="Pfam" id="PF00239">
    <property type="entry name" value="Resolvase"/>
    <property type="match status" value="1"/>
</dbReference>
<dbReference type="GO" id="GO:0003677">
    <property type="term" value="F:DNA binding"/>
    <property type="evidence" value="ECO:0007669"/>
    <property type="project" value="InterPro"/>
</dbReference>
<dbReference type="PANTHER" id="PTHR30461">
    <property type="entry name" value="DNA-INVERTASE FROM LAMBDOID PROPHAGE"/>
    <property type="match status" value="1"/>
</dbReference>
<dbReference type="EMBL" id="SLUO01000002">
    <property type="protein sequence ID" value="TCL60543.1"/>
    <property type="molecule type" value="Genomic_DNA"/>
</dbReference>
<name>A0A4R1R4X5_9FIRM</name>
<keyword evidence="5" id="KW-1185">Reference proteome</keyword>
<dbReference type="OrthoDB" id="9769353at2"/>